<accession>H8Z5A2</accession>
<proteinExistence type="inferred from homology"/>
<dbReference type="Gene3D" id="3.40.50.11380">
    <property type="match status" value="1"/>
</dbReference>
<dbReference type="Gene3D" id="3.40.50.2000">
    <property type="entry name" value="Glycogen Phosphorylase B"/>
    <property type="match status" value="1"/>
</dbReference>
<dbReference type="EC" id="2.4.1.255" evidence="3"/>
<dbReference type="PROSITE" id="PS50005">
    <property type="entry name" value="TPR"/>
    <property type="match status" value="2"/>
</dbReference>
<evidence type="ECO:0000313" key="10">
    <source>
        <dbReference type="EMBL" id="EIC20509.1"/>
    </source>
</evidence>
<evidence type="ECO:0000256" key="1">
    <source>
        <dbReference type="ARBA" id="ARBA00004922"/>
    </source>
</evidence>
<dbReference type="SMART" id="SM00028">
    <property type="entry name" value="TPR"/>
    <property type="match status" value="4"/>
</dbReference>
<keyword evidence="6" id="KW-0677">Repeat</keyword>
<evidence type="ECO:0000256" key="8">
    <source>
        <dbReference type="PROSITE-ProRule" id="PRU00339"/>
    </source>
</evidence>
<feature type="repeat" description="TPR" evidence="8">
    <location>
        <begin position="170"/>
        <end position="203"/>
    </location>
</feature>
<feature type="repeat" description="TPR" evidence="8">
    <location>
        <begin position="102"/>
        <end position="135"/>
    </location>
</feature>
<dbReference type="GO" id="GO:0097363">
    <property type="term" value="F:protein O-acetylglucosaminyltransferase activity"/>
    <property type="evidence" value="ECO:0007669"/>
    <property type="project" value="UniProtKB-EC"/>
</dbReference>
<dbReference type="InterPro" id="IPR019734">
    <property type="entry name" value="TPR_rpt"/>
</dbReference>
<dbReference type="PANTHER" id="PTHR44835">
    <property type="entry name" value="UDP-N-ACETYLGLUCOSAMINE--PEPTIDE N-ACETYLGLUCOSAMINYLTRANSFERASE SPINDLY-RELATED"/>
    <property type="match status" value="1"/>
</dbReference>
<dbReference type="eggNOG" id="COG0457">
    <property type="taxonomic scope" value="Bacteria"/>
</dbReference>
<dbReference type="Pfam" id="PF13432">
    <property type="entry name" value="TPR_16"/>
    <property type="match status" value="2"/>
</dbReference>
<dbReference type="OrthoDB" id="7058953at2"/>
<keyword evidence="5 10" id="KW-0808">Transferase</keyword>
<feature type="domain" description="O-GlcNAc transferase C-terminal" evidence="9">
    <location>
        <begin position="431"/>
        <end position="597"/>
    </location>
</feature>
<organism evidence="10 11">
    <name type="scientific">Thiorhodovibrio frisius</name>
    <dbReference type="NCBI Taxonomy" id="631362"/>
    <lineage>
        <taxon>Bacteria</taxon>
        <taxon>Pseudomonadati</taxon>
        <taxon>Pseudomonadota</taxon>
        <taxon>Gammaproteobacteria</taxon>
        <taxon>Chromatiales</taxon>
        <taxon>Chromatiaceae</taxon>
        <taxon>Thiorhodovibrio</taxon>
    </lineage>
</organism>
<evidence type="ECO:0000256" key="7">
    <source>
        <dbReference type="ARBA" id="ARBA00022803"/>
    </source>
</evidence>
<keyword evidence="4" id="KW-0328">Glycosyltransferase</keyword>
<dbReference type="InterPro" id="IPR029489">
    <property type="entry name" value="OGT/SEC/SPY_C"/>
</dbReference>
<evidence type="ECO:0000313" key="11">
    <source>
        <dbReference type="Proteomes" id="UP000002964"/>
    </source>
</evidence>
<dbReference type="Proteomes" id="UP000002964">
    <property type="component" value="Unassembled WGS sequence"/>
</dbReference>
<dbReference type="PROSITE" id="PS50293">
    <property type="entry name" value="TPR_REGION"/>
    <property type="match status" value="1"/>
</dbReference>
<gene>
    <name evidence="10" type="ORF">Thi970DRAFT_04149</name>
</gene>
<evidence type="ECO:0000256" key="3">
    <source>
        <dbReference type="ARBA" id="ARBA00011970"/>
    </source>
</evidence>
<dbReference type="eggNOG" id="COG3914">
    <property type="taxonomic scope" value="Bacteria"/>
</dbReference>
<evidence type="ECO:0000256" key="4">
    <source>
        <dbReference type="ARBA" id="ARBA00022676"/>
    </source>
</evidence>
<dbReference type="Gene3D" id="1.25.40.10">
    <property type="entry name" value="Tetratricopeptide repeat domain"/>
    <property type="match status" value="2"/>
</dbReference>
<reference evidence="10 11" key="2">
    <citation type="submission" date="2011-11" db="EMBL/GenBank/DDBJ databases">
        <authorList>
            <consortium name="US DOE Joint Genome Institute"/>
            <person name="Lucas S."/>
            <person name="Han J."/>
            <person name="Lapidus A."/>
            <person name="Cheng J.-F."/>
            <person name="Goodwin L."/>
            <person name="Pitluck S."/>
            <person name="Peters L."/>
            <person name="Ovchinnikova G."/>
            <person name="Zhang X."/>
            <person name="Detter J.C."/>
            <person name="Han C."/>
            <person name="Tapia R."/>
            <person name="Land M."/>
            <person name="Hauser L."/>
            <person name="Kyrpides N."/>
            <person name="Ivanova N."/>
            <person name="Pagani I."/>
            <person name="Vogl K."/>
            <person name="Liu Z."/>
            <person name="Overmann J."/>
            <person name="Frigaard N.-U."/>
            <person name="Bryant D."/>
            <person name="Woyke T."/>
        </authorList>
    </citation>
    <scope>NUCLEOTIDE SEQUENCE [LARGE SCALE GENOMIC DNA]</scope>
    <source>
        <strain evidence="10 11">970</strain>
    </source>
</reference>
<feature type="domain" description="O-GlcNAc transferase C-terminal" evidence="9">
    <location>
        <begin position="254"/>
        <end position="405"/>
    </location>
</feature>
<dbReference type="STRING" id="631362.Thi970DRAFT_04149"/>
<comment type="similarity">
    <text evidence="2">Belongs to the glycosyltransferase 41 family. O-GlcNAc transferase subfamily.</text>
</comment>
<dbReference type="HOGENOM" id="CLU_001721_4_1_6"/>
<dbReference type="AlphaFoldDB" id="H8Z5A2"/>
<dbReference type="PANTHER" id="PTHR44835:SF1">
    <property type="entry name" value="PROTEIN O-GLCNAC TRANSFERASE"/>
    <property type="match status" value="1"/>
</dbReference>
<dbReference type="InterPro" id="IPR011990">
    <property type="entry name" value="TPR-like_helical_dom_sf"/>
</dbReference>
<keyword evidence="7 8" id="KW-0802">TPR repeat</keyword>
<evidence type="ECO:0000256" key="5">
    <source>
        <dbReference type="ARBA" id="ARBA00022679"/>
    </source>
</evidence>
<name>H8Z5A2_9GAMM</name>
<evidence type="ECO:0000256" key="2">
    <source>
        <dbReference type="ARBA" id="ARBA00005386"/>
    </source>
</evidence>
<sequence>MTEAAFNNEQNSFQAHDVMSAPAAQDAPPHGAPQTEARGSLRALFHQGDQQQLRAAAEHYVTQWPNCPTGWTILAKARERDRDWNAAATAAQQLCARDPQSAWHWSYLGLLLKRAGRLAEAEQALREALERAPEEPETLNLLGIVQIMQGQPGAAETTLRQALKSAPELAEAWNNLGTALRDLDRLDESMLAFRQAVALAPDNGRARSNLLFSQAFTAALTPERQRQEAQLWEREVLTPNERAEARQRQFSHRPRRDQRLRLGLLSAEFGHHPVGHFLLSWLRALDRERFVIYCYPSHERQEPESQRFRDLADVWSPIDNLSDAQAAERMRADGIDVLIETSGHTENNRLGVIARRAAPVQCHYIGYFATTGLTEMDYFIGDPVLIPPEHDSHFTEQVWRLPRTRYAYEPLQQAPEPRWQPDRHGQLRLGSFNNLTKVRHESLVLWSQVLRALPQARLILKDKRALDHSVQARILGPLREQGIHPDRVEFRGASAAWSDHMDAYNDTDIALDSLPFNSATTGFDALWMGTPLITLTGDRLAGRQAASLLSGLGRTEWIARDADEFVAIVTGLAQDPARGQRLREIQRAQMRQSELCDGEGLARALERSIEEMLELRPWRMEVAARRRSE</sequence>
<dbReference type="InterPro" id="IPR051939">
    <property type="entry name" value="Glycosyltr_41/O-GlcNAc_trsf"/>
</dbReference>
<evidence type="ECO:0000259" key="9">
    <source>
        <dbReference type="Pfam" id="PF13844"/>
    </source>
</evidence>
<protein>
    <recommendedName>
        <fullName evidence="3">protein O-GlcNAc transferase</fullName>
        <ecNumber evidence="3">2.4.1.255</ecNumber>
    </recommendedName>
</protein>
<dbReference type="Pfam" id="PF13844">
    <property type="entry name" value="Glyco_transf_41"/>
    <property type="match status" value="2"/>
</dbReference>
<dbReference type="SUPFAM" id="SSF48452">
    <property type="entry name" value="TPR-like"/>
    <property type="match status" value="1"/>
</dbReference>
<keyword evidence="11" id="KW-1185">Reference proteome</keyword>
<comment type="pathway">
    <text evidence="1">Protein modification; protein glycosylation.</text>
</comment>
<reference evidence="11" key="1">
    <citation type="submission" date="2011-06" db="EMBL/GenBank/DDBJ databases">
        <authorList>
            <consortium name="US DOE Joint Genome Institute (JGI-PGF)"/>
            <person name="Lucas S."/>
            <person name="Han J."/>
            <person name="Lapidus A."/>
            <person name="Cheng J.-F."/>
            <person name="Goodwin L."/>
            <person name="Pitluck S."/>
            <person name="Peters L."/>
            <person name="Land M.L."/>
            <person name="Hauser L."/>
            <person name="Vogl K."/>
            <person name="Liu Z."/>
            <person name="Overmann J."/>
            <person name="Frigaard N.-U."/>
            <person name="Bryant D.A."/>
            <person name="Woyke T.J."/>
        </authorList>
    </citation>
    <scope>NUCLEOTIDE SEQUENCE [LARGE SCALE GENOMIC DNA]</scope>
    <source>
        <strain evidence="11">970</strain>
    </source>
</reference>
<dbReference type="EMBL" id="JH603170">
    <property type="protein sequence ID" value="EIC20509.1"/>
    <property type="molecule type" value="Genomic_DNA"/>
</dbReference>
<evidence type="ECO:0000256" key="6">
    <source>
        <dbReference type="ARBA" id="ARBA00022737"/>
    </source>
</evidence>